<dbReference type="GO" id="GO:0003755">
    <property type="term" value="F:peptidyl-prolyl cis-trans isomerase activity"/>
    <property type="evidence" value="ECO:0007669"/>
    <property type="project" value="UniProtKB-KW"/>
</dbReference>
<proteinExistence type="predicted"/>
<evidence type="ECO:0000256" key="1">
    <source>
        <dbReference type="ARBA" id="ARBA00000971"/>
    </source>
</evidence>
<name>A0A0B2VG52_TOXCA</name>
<dbReference type="InterPro" id="IPR001179">
    <property type="entry name" value="PPIase_FKBP_dom"/>
</dbReference>
<keyword evidence="8" id="KW-1185">Reference proteome</keyword>
<dbReference type="GO" id="GO:0033017">
    <property type="term" value="C:sarcoplasmic reticulum membrane"/>
    <property type="evidence" value="ECO:0007669"/>
    <property type="project" value="TreeGrafter"/>
</dbReference>
<dbReference type="EC" id="5.2.1.8" evidence="2 5"/>
<dbReference type="InterPro" id="IPR050689">
    <property type="entry name" value="FKBP-type_PPIase"/>
</dbReference>
<dbReference type="SUPFAM" id="SSF54534">
    <property type="entry name" value="FKBP-like"/>
    <property type="match status" value="1"/>
</dbReference>
<keyword evidence="4 5" id="KW-0413">Isomerase</keyword>
<reference evidence="7 8" key="1">
    <citation type="submission" date="2014-11" db="EMBL/GenBank/DDBJ databases">
        <title>Genetic blueprint of the zoonotic pathogen Toxocara canis.</title>
        <authorList>
            <person name="Zhu X.-Q."/>
            <person name="Korhonen P.K."/>
            <person name="Cai H."/>
            <person name="Young N.D."/>
            <person name="Nejsum P."/>
            <person name="von Samson-Himmelstjerna G."/>
            <person name="Boag P.R."/>
            <person name="Tan P."/>
            <person name="Li Q."/>
            <person name="Min J."/>
            <person name="Yang Y."/>
            <person name="Wang X."/>
            <person name="Fang X."/>
            <person name="Hall R.S."/>
            <person name="Hofmann A."/>
            <person name="Sternberg P.W."/>
            <person name="Jex A.R."/>
            <person name="Gasser R.B."/>
        </authorList>
    </citation>
    <scope>NUCLEOTIDE SEQUENCE [LARGE SCALE GENOMIC DNA]</scope>
    <source>
        <strain evidence="7">PN_DK_2014</strain>
    </source>
</reference>
<evidence type="ECO:0000259" key="6">
    <source>
        <dbReference type="PROSITE" id="PS50059"/>
    </source>
</evidence>
<sequence>MPVDIETLKPGDGKTFPKNGQKVSCHYVLTLQDGKEVDSSRTRGKPFEFKIGKGEVIKGWDEGVAKMSVGQRAKLTISPDMGYGSRGVPGAIPGNATLIFDVELLGVK</sequence>
<organism evidence="7 8">
    <name type="scientific">Toxocara canis</name>
    <name type="common">Canine roundworm</name>
    <dbReference type="NCBI Taxonomy" id="6265"/>
    <lineage>
        <taxon>Eukaryota</taxon>
        <taxon>Metazoa</taxon>
        <taxon>Ecdysozoa</taxon>
        <taxon>Nematoda</taxon>
        <taxon>Chromadorea</taxon>
        <taxon>Rhabditida</taxon>
        <taxon>Spirurina</taxon>
        <taxon>Ascaridomorpha</taxon>
        <taxon>Ascaridoidea</taxon>
        <taxon>Toxocaridae</taxon>
        <taxon>Toxocara</taxon>
    </lineage>
</organism>
<dbReference type="EMBL" id="JPKZ01001747">
    <property type="protein sequence ID" value="KHN80382.1"/>
    <property type="molecule type" value="Genomic_DNA"/>
</dbReference>
<dbReference type="PANTHER" id="PTHR10516">
    <property type="entry name" value="PEPTIDYL-PROLYL CIS-TRANS ISOMERASE"/>
    <property type="match status" value="1"/>
</dbReference>
<dbReference type="OrthoDB" id="77911at2759"/>
<evidence type="ECO:0000256" key="5">
    <source>
        <dbReference type="PROSITE-ProRule" id="PRU00277"/>
    </source>
</evidence>
<dbReference type="Pfam" id="PF00254">
    <property type="entry name" value="FKBP_C"/>
    <property type="match status" value="1"/>
</dbReference>
<evidence type="ECO:0000256" key="3">
    <source>
        <dbReference type="ARBA" id="ARBA00023110"/>
    </source>
</evidence>
<dbReference type="InterPro" id="IPR046357">
    <property type="entry name" value="PPIase_dom_sf"/>
</dbReference>
<evidence type="ECO:0000256" key="4">
    <source>
        <dbReference type="ARBA" id="ARBA00023235"/>
    </source>
</evidence>
<dbReference type="Proteomes" id="UP000031036">
    <property type="component" value="Unassembled WGS sequence"/>
</dbReference>
<dbReference type="PANTHER" id="PTHR10516:SF443">
    <property type="entry name" value="FK506-BINDING PROTEIN 59-RELATED"/>
    <property type="match status" value="1"/>
</dbReference>
<evidence type="ECO:0000256" key="2">
    <source>
        <dbReference type="ARBA" id="ARBA00013194"/>
    </source>
</evidence>
<dbReference type="PROSITE" id="PS50059">
    <property type="entry name" value="FKBP_PPIASE"/>
    <property type="match status" value="1"/>
</dbReference>
<gene>
    <name evidence="7" type="primary">FK506-bp2</name>
    <name evidence="7" type="ORF">Tcan_09732</name>
</gene>
<dbReference type="Gene3D" id="3.10.50.40">
    <property type="match status" value="1"/>
</dbReference>
<accession>A0A0B2VG52</accession>
<dbReference type="OMA" id="FTSMNNQ"/>
<evidence type="ECO:0000313" key="8">
    <source>
        <dbReference type="Proteomes" id="UP000031036"/>
    </source>
</evidence>
<comment type="catalytic activity">
    <reaction evidence="1 5">
        <text>[protein]-peptidylproline (omega=180) = [protein]-peptidylproline (omega=0)</text>
        <dbReference type="Rhea" id="RHEA:16237"/>
        <dbReference type="Rhea" id="RHEA-COMP:10747"/>
        <dbReference type="Rhea" id="RHEA-COMP:10748"/>
        <dbReference type="ChEBI" id="CHEBI:83833"/>
        <dbReference type="ChEBI" id="CHEBI:83834"/>
        <dbReference type="EC" id="5.2.1.8"/>
    </reaction>
</comment>
<evidence type="ECO:0000313" key="7">
    <source>
        <dbReference type="EMBL" id="KHN80382.1"/>
    </source>
</evidence>
<keyword evidence="3 5" id="KW-0697">Rotamase</keyword>
<dbReference type="AlphaFoldDB" id="A0A0B2VG52"/>
<dbReference type="STRING" id="6265.A0A0B2VG52"/>
<protein>
    <recommendedName>
        <fullName evidence="2 5">peptidylprolyl isomerase</fullName>
        <ecNumber evidence="2 5">5.2.1.8</ecNumber>
    </recommendedName>
</protein>
<comment type="caution">
    <text evidence="7">The sequence shown here is derived from an EMBL/GenBank/DDBJ whole genome shotgun (WGS) entry which is preliminary data.</text>
</comment>
<feature type="domain" description="PPIase FKBP-type" evidence="6">
    <location>
        <begin position="20"/>
        <end position="108"/>
    </location>
</feature>
<dbReference type="FunFam" id="3.10.50.40:FF:000025">
    <property type="entry name" value="Peptidylprolyl isomerase"/>
    <property type="match status" value="1"/>
</dbReference>